<feature type="transmembrane region" description="Helical" evidence="10">
    <location>
        <begin position="297"/>
        <end position="314"/>
    </location>
</feature>
<keyword evidence="9 10" id="KW-0472">Membrane</keyword>
<feature type="transmembrane region" description="Helical" evidence="10">
    <location>
        <begin position="117"/>
        <end position="140"/>
    </location>
</feature>
<evidence type="ECO:0000256" key="5">
    <source>
        <dbReference type="ARBA" id="ARBA00022692"/>
    </source>
</evidence>
<dbReference type="Pfam" id="PF02163">
    <property type="entry name" value="Peptidase_M50"/>
    <property type="match status" value="1"/>
</dbReference>
<accession>A0A0P0C5H0</accession>
<feature type="transmembrane region" description="Helical" evidence="10">
    <location>
        <begin position="204"/>
        <end position="224"/>
    </location>
</feature>
<dbReference type="InterPro" id="IPR008915">
    <property type="entry name" value="Peptidase_M50"/>
</dbReference>
<evidence type="ECO:0000256" key="6">
    <source>
        <dbReference type="ARBA" id="ARBA00022801"/>
    </source>
</evidence>
<evidence type="ECO:0000313" key="13">
    <source>
        <dbReference type="Proteomes" id="UP000061382"/>
    </source>
</evidence>
<keyword evidence="6" id="KW-0378">Hydrolase</keyword>
<feature type="transmembrane region" description="Helical" evidence="10">
    <location>
        <begin position="272"/>
        <end position="290"/>
    </location>
</feature>
<evidence type="ECO:0000256" key="7">
    <source>
        <dbReference type="ARBA" id="ARBA00022946"/>
    </source>
</evidence>
<evidence type="ECO:0000259" key="11">
    <source>
        <dbReference type="Pfam" id="PF02163"/>
    </source>
</evidence>
<dbReference type="InterPro" id="IPR044838">
    <property type="entry name" value="EGY1-like"/>
</dbReference>
<dbReference type="EMBL" id="CP012643">
    <property type="protein sequence ID" value="ALJ00182.1"/>
    <property type="molecule type" value="Genomic_DNA"/>
</dbReference>
<evidence type="ECO:0000256" key="10">
    <source>
        <dbReference type="SAM" id="Phobius"/>
    </source>
</evidence>
<name>A0A0P0C5H0_9BACT</name>
<dbReference type="PANTHER" id="PTHR31412:SF0">
    <property type="entry name" value="ZINC METALLOPROTEASE EGY1, CHLOROPLASTIC-RELATED"/>
    <property type="match status" value="1"/>
</dbReference>
<feature type="transmembrane region" description="Helical" evidence="10">
    <location>
        <begin position="86"/>
        <end position="105"/>
    </location>
</feature>
<keyword evidence="5 10" id="KW-0812">Transmembrane</keyword>
<feature type="transmembrane region" description="Helical" evidence="10">
    <location>
        <begin position="352"/>
        <end position="373"/>
    </location>
</feature>
<comment type="subcellular location">
    <subcellularLocation>
        <location evidence="2">Membrane</location>
        <topology evidence="2">Multi-pass membrane protein</topology>
    </subcellularLocation>
</comment>
<evidence type="ECO:0000313" key="12">
    <source>
        <dbReference type="EMBL" id="ALJ00182.1"/>
    </source>
</evidence>
<dbReference type="AlphaFoldDB" id="A0A0P0C5H0"/>
<dbReference type="PATRIC" id="fig|512763.3.peg.3505"/>
<dbReference type="OrthoDB" id="921763at2"/>
<dbReference type="Proteomes" id="UP000061382">
    <property type="component" value="Chromosome"/>
</dbReference>
<feature type="transmembrane region" description="Helical" evidence="10">
    <location>
        <begin position="245"/>
        <end position="266"/>
    </location>
</feature>
<comment type="similarity">
    <text evidence="3">Belongs to the peptidase M50B family.</text>
</comment>
<evidence type="ECO:0000256" key="9">
    <source>
        <dbReference type="ARBA" id="ARBA00023136"/>
    </source>
</evidence>
<comment type="cofactor">
    <cofactor evidence="1">
        <name>Zn(2+)</name>
        <dbReference type="ChEBI" id="CHEBI:29105"/>
    </cofactor>
</comment>
<keyword evidence="8 10" id="KW-1133">Transmembrane helix</keyword>
<dbReference type="RefSeq" id="WP_062544734.1">
    <property type="nucleotide sequence ID" value="NZ_CP012643.1"/>
</dbReference>
<dbReference type="KEGG" id="rti:DC20_15945"/>
<keyword evidence="7" id="KW-0809">Transit peptide</keyword>
<dbReference type="STRING" id="512763.DC20_15945"/>
<keyword evidence="4" id="KW-0645">Protease</keyword>
<feature type="domain" description="Peptidase M50" evidence="11">
    <location>
        <begin position="56"/>
        <end position="241"/>
    </location>
</feature>
<evidence type="ECO:0000256" key="4">
    <source>
        <dbReference type="ARBA" id="ARBA00022670"/>
    </source>
</evidence>
<sequence length="374" mass="42606">MRHKLPLHLLLFLLTLVTTTFAGAEWRYGKSFFYGLEGFIWPPAITQEEIMGGLLFSASFLGFLTAHEFGHYFTARFYRVRVTLPYYIPIWLGVTFGIGTMGAFIRIKERIFSRKEFFDIGIAGPLAGFVVALGLLGYGFTHLPPLEYLFEIHPEYRVWGANYAAHVYFRADDLAIGKNLLFLLFEKLVADPALLPSRYEITHYPFLFAGFLSLFFTALNLLPIGQLDGGHILYGMMGYKRFNRLSPMLYTIFIFYAGLGLLSLEVNMEEDWWLWAGYALYLIIVFRPLFPEPKQGLLLATGVFGTQLLVQVIWPEVQGYNGWLVFGLVLSRALGVFHPPSPNEEPLSRGRIILGWFALVVFILCFSPAPFIVD</sequence>
<dbReference type="GO" id="GO:0016020">
    <property type="term" value="C:membrane"/>
    <property type="evidence" value="ECO:0007669"/>
    <property type="project" value="UniProtKB-SubCell"/>
</dbReference>
<dbReference type="PANTHER" id="PTHR31412">
    <property type="entry name" value="ZINC METALLOPROTEASE EGY1"/>
    <property type="match status" value="1"/>
</dbReference>
<evidence type="ECO:0000256" key="1">
    <source>
        <dbReference type="ARBA" id="ARBA00001947"/>
    </source>
</evidence>
<keyword evidence="13" id="KW-1185">Reference proteome</keyword>
<evidence type="ECO:0000256" key="3">
    <source>
        <dbReference type="ARBA" id="ARBA00007931"/>
    </source>
</evidence>
<evidence type="ECO:0000256" key="8">
    <source>
        <dbReference type="ARBA" id="ARBA00022989"/>
    </source>
</evidence>
<evidence type="ECO:0000256" key="2">
    <source>
        <dbReference type="ARBA" id="ARBA00004141"/>
    </source>
</evidence>
<reference evidence="12 13" key="1">
    <citation type="submission" date="2015-08" db="EMBL/GenBank/DDBJ databases">
        <title>Complete genome sequence of Rufibacter tibetensis strain 1351t, a radiation-resistant bacterium from tibet plateau.</title>
        <authorList>
            <person name="Dai J."/>
        </authorList>
    </citation>
    <scope>NUCLEOTIDE SEQUENCE [LARGE SCALE GENOMIC DNA]</scope>
    <source>
        <strain evidence="12 13">1351</strain>
    </source>
</reference>
<protein>
    <submittedName>
        <fullName evidence="12">Peptidase M50</fullName>
    </submittedName>
</protein>
<gene>
    <name evidence="12" type="ORF">DC20_15945</name>
</gene>
<dbReference type="GO" id="GO:0008233">
    <property type="term" value="F:peptidase activity"/>
    <property type="evidence" value="ECO:0007669"/>
    <property type="project" value="UniProtKB-KW"/>
</dbReference>
<dbReference type="GO" id="GO:0006508">
    <property type="term" value="P:proteolysis"/>
    <property type="evidence" value="ECO:0007669"/>
    <property type="project" value="UniProtKB-KW"/>
</dbReference>
<proteinExistence type="inferred from homology"/>
<dbReference type="CDD" id="cd06160">
    <property type="entry name" value="S2P-M50_like_2"/>
    <property type="match status" value="1"/>
</dbReference>
<organism evidence="12 13">
    <name type="scientific">Rufibacter tibetensis</name>
    <dbReference type="NCBI Taxonomy" id="512763"/>
    <lineage>
        <taxon>Bacteria</taxon>
        <taxon>Pseudomonadati</taxon>
        <taxon>Bacteroidota</taxon>
        <taxon>Cytophagia</taxon>
        <taxon>Cytophagales</taxon>
        <taxon>Hymenobacteraceae</taxon>
        <taxon>Rufibacter</taxon>
    </lineage>
</organism>